<dbReference type="InterPro" id="IPR008978">
    <property type="entry name" value="HSP20-like_chaperone"/>
</dbReference>
<gene>
    <name evidence="6" type="ORF">RICGR_0480</name>
</gene>
<evidence type="ECO:0000256" key="1">
    <source>
        <dbReference type="ARBA" id="ARBA00023016"/>
    </source>
</evidence>
<dbReference type="InterPro" id="IPR044587">
    <property type="entry name" value="HSP21-like"/>
</dbReference>
<protein>
    <submittedName>
        <fullName evidence="6">Low molecular weight heat shock protein</fullName>
    </submittedName>
</protein>
<dbReference type="CDD" id="cd06464">
    <property type="entry name" value="ACD_sHsps-like"/>
    <property type="match status" value="1"/>
</dbReference>
<dbReference type="PANTHER" id="PTHR46733">
    <property type="entry name" value="26.5 KDA HEAT SHOCK PROTEIN, MITOCHONDRIAL"/>
    <property type="match status" value="1"/>
</dbReference>
<keyword evidence="4" id="KW-0732">Signal</keyword>
<dbReference type="eggNOG" id="COG0071">
    <property type="taxonomic scope" value="Bacteria"/>
</dbReference>
<dbReference type="RefSeq" id="WP_006035568.1">
    <property type="nucleotide sequence ID" value="NZ_AAQJ02000001.1"/>
</dbReference>
<comment type="caution">
    <text evidence="6">The sequence shown here is derived from an EMBL/GenBank/DDBJ whole genome shotgun (WGS) entry which is preliminary data.</text>
</comment>
<name>A8PLM7_9COXI</name>
<evidence type="ECO:0000256" key="4">
    <source>
        <dbReference type="SAM" id="SignalP"/>
    </source>
</evidence>
<proteinExistence type="inferred from homology"/>
<dbReference type="Proteomes" id="UP000054075">
    <property type="component" value="Unassembled WGS sequence"/>
</dbReference>
<dbReference type="SUPFAM" id="SSF49764">
    <property type="entry name" value="HSP20-like chaperones"/>
    <property type="match status" value="1"/>
</dbReference>
<dbReference type="Gene3D" id="2.60.40.790">
    <property type="match status" value="1"/>
</dbReference>
<dbReference type="PANTHER" id="PTHR46733:SF4">
    <property type="entry name" value="HEAT SHOCK PROTEIN 21, CHLOROPLASTIC"/>
    <property type="match status" value="1"/>
</dbReference>
<evidence type="ECO:0000259" key="5">
    <source>
        <dbReference type="PROSITE" id="PS01031"/>
    </source>
</evidence>
<keyword evidence="1 6" id="KW-0346">Stress response</keyword>
<evidence type="ECO:0000256" key="2">
    <source>
        <dbReference type="PROSITE-ProRule" id="PRU00285"/>
    </source>
</evidence>
<dbReference type="PROSITE" id="PS01031">
    <property type="entry name" value="SHSP"/>
    <property type="match status" value="1"/>
</dbReference>
<evidence type="ECO:0000256" key="3">
    <source>
        <dbReference type="RuleBase" id="RU003616"/>
    </source>
</evidence>
<dbReference type="AlphaFoldDB" id="A8PLM7"/>
<organism evidence="6 7">
    <name type="scientific">Rickettsiella grylli</name>
    <dbReference type="NCBI Taxonomy" id="59196"/>
    <lineage>
        <taxon>Bacteria</taxon>
        <taxon>Pseudomonadati</taxon>
        <taxon>Pseudomonadota</taxon>
        <taxon>Gammaproteobacteria</taxon>
        <taxon>Legionellales</taxon>
        <taxon>Coxiellaceae</taxon>
        <taxon>Rickettsiella</taxon>
    </lineage>
</organism>
<sequence>MLDSVIKTSVILVGFMLSNSVLALTQSTTGPTVNHTASEMKATPIEPSIPVESWPHFQPGFNPFLQLDSAFAQPFFSNPLYFNRLMMQEKPKQYLISFDMPGVDPRKIKVSISQGILFVKAKSTNEDLKRDDHNQYVFSYHVALPDNANPKKVNAVLHRGVLKITIEKNNQLAAMAEIPVKEIA</sequence>
<keyword evidence="7" id="KW-1185">Reference proteome</keyword>
<dbReference type="InterPro" id="IPR002068">
    <property type="entry name" value="A-crystallin/Hsp20_dom"/>
</dbReference>
<feature type="domain" description="SHSP" evidence="5">
    <location>
        <begin position="76"/>
        <end position="184"/>
    </location>
</feature>
<reference evidence="6" key="1">
    <citation type="submission" date="2006-04" db="EMBL/GenBank/DDBJ databases">
        <authorList>
            <person name="Seshadri R."/>
            <person name="Federici B.A."/>
        </authorList>
    </citation>
    <scope>NUCLEOTIDE SEQUENCE [LARGE SCALE GENOMIC DNA]</scope>
</reference>
<dbReference type="GO" id="GO:0009408">
    <property type="term" value="P:response to heat"/>
    <property type="evidence" value="ECO:0007669"/>
    <property type="project" value="InterPro"/>
</dbReference>
<evidence type="ECO:0000313" key="7">
    <source>
        <dbReference type="Proteomes" id="UP000054075"/>
    </source>
</evidence>
<feature type="signal peptide" evidence="4">
    <location>
        <begin position="1"/>
        <end position="23"/>
    </location>
</feature>
<dbReference type="Pfam" id="PF00011">
    <property type="entry name" value="HSP20"/>
    <property type="match status" value="1"/>
</dbReference>
<dbReference type="OrthoDB" id="9792695at2"/>
<evidence type="ECO:0000313" key="6">
    <source>
        <dbReference type="EMBL" id="EDP46594.1"/>
    </source>
</evidence>
<dbReference type="EMBL" id="AAQJ02000001">
    <property type="protein sequence ID" value="EDP46594.1"/>
    <property type="molecule type" value="Genomic_DNA"/>
</dbReference>
<comment type="similarity">
    <text evidence="2 3">Belongs to the small heat shock protein (HSP20) family.</text>
</comment>
<reference evidence="6" key="2">
    <citation type="submission" date="2007-10" db="EMBL/GenBank/DDBJ databases">
        <authorList>
            <person name="Myers G.S."/>
        </authorList>
    </citation>
    <scope>NUCLEOTIDE SEQUENCE [LARGE SCALE GENOMIC DNA]</scope>
</reference>
<dbReference type="STRING" id="59196.RICGR_0480"/>
<feature type="chain" id="PRO_5002724861" evidence="4">
    <location>
        <begin position="24"/>
        <end position="184"/>
    </location>
</feature>
<accession>A8PLM7</accession>